<organism evidence="2 3">
    <name type="scientific">Anaeramoeba ignava</name>
    <name type="common">Anaerobic marine amoeba</name>
    <dbReference type="NCBI Taxonomy" id="1746090"/>
    <lineage>
        <taxon>Eukaryota</taxon>
        <taxon>Metamonada</taxon>
        <taxon>Anaeramoebidae</taxon>
        <taxon>Anaeramoeba</taxon>
    </lineage>
</organism>
<feature type="domain" description="BTB" evidence="1">
    <location>
        <begin position="57"/>
        <end position="120"/>
    </location>
</feature>
<name>A0A9Q0LVG6_ANAIG</name>
<protein>
    <recommendedName>
        <fullName evidence="1">BTB domain-containing protein</fullName>
    </recommendedName>
</protein>
<evidence type="ECO:0000313" key="3">
    <source>
        <dbReference type="Proteomes" id="UP001149090"/>
    </source>
</evidence>
<dbReference type="PROSITE" id="PS50097">
    <property type="entry name" value="BTB"/>
    <property type="match status" value="1"/>
</dbReference>
<evidence type="ECO:0000259" key="1">
    <source>
        <dbReference type="PROSITE" id="PS50097"/>
    </source>
</evidence>
<proteinExistence type="predicted"/>
<dbReference type="InterPro" id="IPR000210">
    <property type="entry name" value="BTB/POZ_dom"/>
</dbReference>
<dbReference type="EMBL" id="JAPDFW010000001">
    <property type="protein sequence ID" value="KAJ5080781.1"/>
    <property type="molecule type" value="Genomic_DNA"/>
</dbReference>
<dbReference type="Gene3D" id="3.30.710.10">
    <property type="entry name" value="Potassium Channel Kv1.1, Chain A"/>
    <property type="match status" value="1"/>
</dbReference>
<comment type="caution">
    <text evidence="2">The sequence shown here is derived from an EMBL/GenBank/DDBJ whole genome shotgun (WGS) entry which is preliminary data.</text>
</comment>
<sequence>MFVKWVYTGLIEDFESQFNFAKKCIDSITCKYDFFSASYRQGLINALKELYFDEQSKNLVIKTENYEIPIHREILYFRCEKFRDLISFNNDEKKDLNYIEVPQLNKFSYDLVENFIQYLYIDFLDSTIIEKYFGDLKDLMEIFKLNEKNMLEYYIISFQRVHQEYFEKF</sequence>
<gene>
    <name evidence="2" type="ORF">M0811_13759</name>
</gene>
<reference evidence="2" key="1">
    <citation type="submission" date="2022-10" db="EMBL/GenBank/DDBJ databases">
        <title>Novel sulphate-reducing endosymbionts in the free-living metamonad Anaeramoeba.</title>
        <authorList>
            <person name="Jerlstrom-Hultqvist J."/>
            <person name="Cepicka I."/>
            <person name="Gallot-Lavallee L."/>
            <person name="Salas-Leiva D."/>
            <person name="Curtis B.A."/>
            <person name="Zahonova K."/>
            <person name="Pipaliya S."/>
            <person name="Dacks J."/>
            <person name="Roger A.J."/>
        </authorList>
    </citation>
    <scope>NUCLEOTIDE SEQUENCE</scope>
    <source>
        <strain evidence="2">BMAN</strain>
    </source>
</reference>
<evidence type="ECO:0000313" key="2">
    <source>
        <dbReference type="EMBL" id="KAJ5080781.1"/>
    </source>
</evidence>
<dbReference type="Proteomes" id="UP001149090">
    <property type="component" value="Unassembled WGS sequence"/>
</dbReference>
<accession>A0A9Q0LVG6</accession>
<dbReference type="Pfam" id="PF00651">
    <property type="entry name" value="BTB"/>
    <property type="match status" value="1"/>
</dbReference>
<dbReference type="AlphaFoldDB" id="A0A9Q0LVG6"/>
<dbReference type="OrthoDB" id="5981550at2759"/>
<keyword evidence="3" id="KW-1185">Reference proteome</keyword>
<dbReference type="InterPro" id="IPR011333">
    <property type="entry name" value="SKP1/BTB/POZ_sf"/>
</dbReference>
<dbReference type="SUPFAM" id="SSF54695">
    <property type="entry name" value="POZ domain"/>
    <property type="match status" value="1"/>
</dbReference>